<dbReference type="GO" id="GO:0003676">
    <property type="term" value="F:nucleic acid binding"/>
    <property type="evidence" value="ECO:0007669"/>
    <property type="project" value="InterPro"/>
</dbReference>
<protein>
    <recommendedName>
        <fullName evidence="3">Tc1-like transposase DDE domain-containing protein</fullName>
    </recommendedName>
</protein>
<dbReference type="AlphaFoldDB" id="A0A6G0WKQ7"/>
<evidence type="ECO:0000313" key="2">
    <source>
        <dbReference type="Proteomes" id="UP000481153"/>
    </source>
</evidence>
<evidence type="ECO:0008006" key="3">
    <source>
        <dbReference type="Google" id="ProtNLM"/>
    </source>
</evidence>
<sequence length="329" mass="37455">MKSQGRLKKRSNSLKPYLTKDNKKTRLEFALSFVKPNQVFDRMYDVVHVDEKWLYLTKLIGKYYVYDDEQLPTRHVESKRFITKVMFLAAVARPRFDFHSHKYFDGKLGVWTFVSREPALRSSVKRPKGALITRPLSVTADAYLDMLTSKVIPAIIEKMPPSARTRTVFIQQDNAGPHSSKVNKAICEMDCSDGWNIQMPNQPPNNPDFNVLDLGFFNAIQSLQYQSTPSNIDELIDAVVYSFGALPSDTLGKTFVTLQKVLQISIDIEGSDAYKLPHMNKNGTIEDLSTFNLSCEEDSLVLALSKLNRRLEDESNLEDLMNCLDEVAI</sequence>
<dbReference type="Proteomes" id="UP000481153">
    <property type="component" value="Unassembled WGS sequence"/>
</dbReference>
<evidence type="ECO:0000313" key="1">
    <source>
        <dbReference type="EMBL" id="KAF0727833.1"/>
    </source>
</evidence>
<dbReference type="PANTHER" id="PTHR47169">
    <property type="entry name" value="OS01G0541250 PROTEIN"/>
    <property type="match status" value="1"/>
</dbReference>
<dbReference type="PANTHER" id="PTHR47169:SF2">
    <property type="entry name" value="OS01G0541250 PROTEIN"/>
    <property type="match status" value="1"/>
</dbReference>
<name>A0A6G0WKQ7_9STRA</name>
<dbReference type="VEuPathDB" id="FungiDB:AeMF1_006070"/>
<dbReference type="Gene3D" id="3.30.420.10">
    <property type="entry name" value="Ribonuclease H-like superfamily/Ribonuclease H"/>
    <property type="match status" value="1"/>
</dbReference>
<organism evidence="1 2">
    <name type="scientific">Aphanomyces euteiches</name>
    <dbReference type="NCBI Taxonomy" id="100861"/>
    <lineage>
        <taxon>Eukaryota</taxon>
        <taxon>Sar</taxon>
        <taxon>Stramenopiles</taxon>
        <taxon>Oomycota</taxon>
        <taxon>Saprolegniomycetes</taxon>
        <taxon>Saprolegniales</taxon>
        <taxon>Verrucalvaceae</taxon>
        <taxon>Aphanomyces</taxon>
    </lineage>
</organism>
<accession>A0A6G0WKQ7</accession>
<proteinExistence type="predicted"/>
<dbReference type="EMBL" id="VJMJ01000187">
    <property type="protein sequence ID" value="KAF0727833.1"/>
    <property type="molecule type" value="Genomic_DNA"/>
</dbReference>
<comment type="caution">
    <text evidence="1">The sequence shown here is derived from an EMBL/GenBank/DDBJ whole genome shotgun (WGS) entry which is preliminary data.</text>
</comment>
<reference evidence="1 2" key="1">
    <citation type="submission" date="2019-07" db="EMBL/GenBank/DDBJ databases">
        <title>Genomics analysis of Aphanomyces spp. identifies a new class of oomycete effector associated with host adaptation.</title>
        <authorList>
            <person name="Gaulin E."/>
        </authorList>
    </citation>
    <scope>NUCLEOTIDE SEQUENCE [LARGE SCALE GENOMIC DNA]</scope>
    <source>
        <strain evidence="1 2">ATCC 201684</strain>
    </source>
</reference>
<keyword evidence="2" id="KW-1185">Reference proteome</keyword>
<dbReference type="InterPro" id="IPR036397">
    <property type="entry name" value="RNaseH_sf"/>
</dbReference>
<gene>
    <name evidence="1" type="ORF">Ae201684_014175</name>
</gene>